<proteinExistence type="predicted"/>
<dbReference type="RefSeq" id="WP_040155142.1">
    <property type="nucleotide sequence ID" value="NZ_CCYO01000043.1"/>
</dbReference>
<dbReference type="InterPro" id="IPR021388">
    <property type="entry name" value="DUF3024"/>
</dbReference>
<dbReference type="AlphaFoldDB" id="A0A0A8VDN7"/>
<dbReference type="Proteomes" id="UP000255169">
    <property type="component" value="Unassembled WGS sequence"/>
</dbReference>
<keyword evidence="3" id="KW-1185">Reference proteome</keyword>
<gene>
    <name evidence="1" type="ORF">CSF007_10685</name>
    <name evidence="2" type="ORF">NCTC10476_00019</name>
</gene>
<evidence type="ECO:0000313" key="1">
    <source>
        <dbReference type="EMBL" id="CEK27887.1"/>
    </source>
</evidence>
<sequence length="113" mass="13138">MAFNDLEYHAVKKEVTAFIESIRPPAHVRNELDIVFTIDDQTIEIGEQRPVWRGELGEISVLTSAKITYVRTQKMWNLYWMRADMKWHLYDSVKTLADALKIVEKDASGCFFG</sequence>
<protein>
    <submittedName>
        <fullName evidence="1">Phage protein</fullName>
    </submittedName>
    <submittedName>
        <fullName evidence="2">Protein of uncharacterized function (DUF3024)</fullName>
    </submittedName>
</protein>
<dbReference type="GeneID" id="66879808"/>
<dbReference type="EMBL" id="LN681231">
    <property type="protein sequence ID" value="CEK27887.1"/>
    <property type="molecule type" value="Genomic_DNA"/>
</dbReference>
<evidence type="ECO:0000313" key="2">
    <source>
        <dbReference type="EMBL" id="SUP98223.1"/>
    </source>
</evidence>
<organism evidence="1">
    <name type="scientific">Yersinia ruckeri</name>
    <dbReference type="NCBI Taxonomy" id="29486"/>
    <lineage>
        <taxon>Bacteria</taxon>
        <taxon>Pseudomonadati</taxon>
        <taxon>Pseudomonadota</taxon>
        <taxon>Gammaproteobacteria</taxon>
        <taxon>Enterobacterales</taxon>
        <taxon>Yersiniaceae</taxon>
        <taxon>Yersinia</taxon>
    </lineage>
</organism>
<accession>A0A0A8VDN7</accession>
<reference evidence="2 3" key="2">
    <citation type="submission" date="2018-06" db="EMBL/GenBank/DDBJ databases">
        <authorList>
            <consortium name="Pathogen Informatics"/>
            <person name="Doyle S."/>
        </authorList>
    </citation>
    <scope>NUCLEOTIDE SEQUENCE [LARGE SCALE GENOMIC DNA]</scope>
    <source>
        <strain evidence="2 3">NCTC10476</strain>
    </source>
</reference>
<dbReference type="EMBL" id="UHJG01000001">
    <property type="protein sequence ID" value="SUP98223.1"/>
    <property type="molecule type" value="Genomic_DNA"/>
</dbReference>
<evidence type="ECO:0000313" key="3">
    <source>
        <dbReference type="Proteomes" id="UP000255169"/>
    </source>
</evidence>
<dbReference type="Pfam" id="PF11225">
    <property type="entry name" value="DUF3024"/>
    <property type="match status" value="1"/>
</dbReference>
<name>A0A0A8VDN7_YERRU</name>
<dbReference type="OrthoDB" id="1362002at2"/>
<reference evidence="1" key="1">
    <citation type="journal article" date="2015" name="Genome Announc.">
        <title>Complete Genome Sequence of Yersinia ruckeri Strain CSF007-82, Etiologic Agent of Red Mouth Disease in Salmonid Fish.</title>
        <authorList>
            <person name="Nelson M.C."/>
            <person name="LaPatra S.E."/>
            <person name="Welch T.J."/>
            <person name="Graf J."/>
        </authorList>
    </citation>
    <scope>NUCLEOTIDE SEQUENCE</scope>
    <source>
        <strain evidence="1">CSF007-82</strain>
    </source>
</reference>